<evidence type="ECO:0000259" key="2">
    <source>
        <dbReference type="Pfam" id="PF05686"/>
    </source>
</evidence>
<name>A0ABP0DG48_9PEZI</name>
<keyword evidence="1" id="KW-0812">Transmembrane</keyword>
<protein>
    <recommendedName>
        <fullName evidence="2">Glycosyl transferase CAP10 domain-containing protein</fullName>
    </recommendedName>
</protein>
<evidence type="ECO:0000313" key="3">
    <source>
        <dbReference type="EMBL" id="CAK7266072.1"/>
    </source>
</evidence>
<organism evidence="3 4">
    <name type="scientific">Sporothrix epigloea</name>
    <dbReference type="NCBI Taxonomy" id="1892477"/>
    <lineage>
        <taxon>Eukaryota</taxon>
        <taxon>Fungi</taxon>
        <taxon>Dikarya</taxon>
        <taxon>Ascomycota</taxon>
        <taxon>Pezizomycotina</taxon>
        <taxon>Sordariomycetes</taxon>
        <taxon>Sordariomycetidae</taxon>
        <taxon>Ophiostomatales</taxon>
        <taxon>Ophiostomataceae</taxon>
        <taxon>Sporothrix</taxon>
    </lineage>
</organism>
<proteinExistence type="predicted"/>
<dbReference type="Pfam" id="PF05686">
    <property type="entry name" value="Glyco_transf_90"/>
    <property type="match status" value="1"/>
</dbReference>
<dbReference type="InterPro" id="IPR051091">
    <property type="entry name" value="O-Glucosyltr/Glycosyltrsf_90"/>
</dbReference>
<feature type="domain" description="Glycosyl transferase CAP10" evidence="2">
    <location>
        <begin position="529"/>
        <end position="622"/>
    </location>
</feature>
<dbReference type="InterPro" id="IPR006598">
    <property type="entry name" value="CAP10"/>
</dbReference>
<comment type="caution">
    <text evidence="3">The sequence shown here is derived from an EMBL/GenBank/DDBJ whole genome shotgun (WGS) entry which is preliminary data.</text>
</comment>
<feature type="transmembrane region" description="Helical" evidence="1">
    <location>
        <begin position="12"/>
        <end position="30"/>
    </location>
</feature>
<keyword evidence="4" id="KW-1185">Reference proteome</keyword>
<accession>A0ABP0DG48</accession>
<gene>
    <name evidence="3" type="ORF">SEPCBS119000_001836</name>
</gene>
<keyword evidence="1" id="KW-0472">Membrane</keyword>
<reference evidence="3 4" key="1">
    <citation type="submission" date="2024-01" db="EMBL/GenBank/DDBJ databases">
        <authorList>
            <person name="Allen C."/>
            <person name="Tagirdzhanova G."/>
        </authorList>
    </citation>
    <scope>NUCLEOTIDE SEQUENCE [LARGE SCALE GENOMIC DNA]</scope>
    <source>
        <strain evidence="3 4">CBS 119000</strain>
    </source>
</reference>
<sequence>MSPRWVASAFYHFYPHVFILAAVYLLMLVFQPSFTPPALQFGSSWVNGHKAAREHPIEQLMKDAEHAFQETVTENPDTLSAAAHTYRNRRGRHPPPGFDTWYETARTANALIPESFFDRIYDDLEPLWGMEPGLLRYQAYSFPHVIRVRNGKVFYFSDPEDKTNWIELWADSLQEIAEFLPDIDIPVNTMEYPRLAVSWEEVQEMLAKGRRGDRGLGAPFDVITSYTGLKDLPPISPRELTMEQRYTHNWIDTKSTDNLASDAKLYWLHYRKTCPPDTPGRDANIFNMPERILYPQTPNTNYTRDGYVFDAKAARDPCVQPLMRAMHGTFVEPVGLSTSGSMMPLFAGSKLPGNNEILWPGAAYYARNKDTIAKDVRRTDWSSKDNKMFWQGPATGGINREMTWWRLHRHRFAQMTNGTTVDASVNFYKVDSPSFDLPLMVDFGRLYPEVLQHHPDTFKNWLKSVTNVSVTDLVCTPEQMDHSGHRLLTCPHSDRLISVQKAVPLMRWYDAKIVADIDSNTYSPYFASIVGSTSMPIKATMYAEWHDDRLFPWLHYVPMDNSFMDVYGILDYFCKDDKDSWVDHDDAAKHIAHAGAEWSSRVLRDDDMQLYTWRLLLEYARVSDPLRHKLGFVDDLVDRGKKHQNQ</sequence>
<evidence type="ECO:0000256" key="1">
    <source>
        <dbReference type="SAM" id="Phobius"/>
    </source>
</evidence>
<dbReference type="PANTHER" id="PTHR12203">
    <property type="entry name" value="KDEL LYS-ASP-GLU-LEU CONTAINING - RELATED"/>
    <property type="match status" value="1"/>
</dbReference>
<keyword evidence="1" id="KW-1133">Transmembrane helix</keyword>
<evidence type="ECO:0000313" key="4">
    <source>
        <dbReference type="Proteomes" id="UP001642502"/>
    </source>
</evidence>
<dbReference type="EMBL" id="CAWUON010000016">
    <property type="protein sequence ID" value="CAK7266072.1"/>
    <property type="molecule type" value="Genomic_DNA"/>
</dbReference>
<dbReference type="PANTHER" id="PTHR12203:SF22">
    <property type="entry name" value="CAPSULE ASSOCIATED PROTEIN"/>
    <property type="match status" value="1"/>
</dbReference>
<dbReference type="Proteomes" id="UP001642502">
    <property type="component" value="Unassembled WGS sequence"/>
</dbReference>